<sequence length="499" mass="55233">MIVEMEALEHSGTWQLVPLPLGKKTVGCRWLFCAMAAISHWPLHQLDIKKAFLHGELDEEIYMEHPLEFVAQGGSGLVCKLRWSLYKLKQSPRTCHFQIKDLGSLKYFLGIEVAQSNEGIVVFQRIPIDSPMDPNQKLMADQGEPHSDLGRYRKLVGKLIYLAITRPGISFSVTVVSQFMLAPHLDHWKAVTCILKRSTTGYCVSIGSNIISWKGKKLNTIALCSGFCRKRNRNGVTLRTPCKSQSPAPYASWNHVGLQLLSRQLPTRKNPERNCINGDSDGAFRLADNLTKSVKGSWIQFICSKLGAYNLYIEPLPAGSSTKFAFENLLVGQAIPSNFIPAIEKGFKEAANSGALIGHPVENLRVVLTDGAAHAVDSSELAFKLASIYAFRQCYAASRPVILEPVMLVELKVPTEFQGAVAGDINKRKGVIVGNDQEGDDSVITAHVPLNNMFGYSTALRSMTQGKGEFTMEYKEHLPVSHDVQTQLINTYKGNKEGE</sequence>
<dbReference type="GO" id="GO:0070125">
    <property type="term" value="P:mitochondrial translational elongation"/>
    <property type="evidence" value="ECO:0007669"/>
    <property type="project" value="TreeGrafter"/>
</dbReference>
<dbReference type="Pfam" id="PF07727">
    <property type="entry name" value="RVT_2"/>
    <property type="match status" value="1"/>
</dbReference>
<keyword evidence="9" id="KW-1185">Reference proteome</keyword>
<keyword evidence="5" id="KW-0342">GTP-binding</keyword>
<accession>A0A445M0C8</accession>
<gene>
    <name evidence="8" type="ORF">D0Y65_000774</name>
</gene>
<dbReference type="CDD" id="cd04097">
    <property type="entry name" value="mtEFG1_C"/>
    <property type="match status" value="1"/>
</dbReference>
<keyword evidence="8" id="KW-0548">Nucleotidyltransferase</keyword>
<protein>
    <submittedName>
        <fullName evidence="8">Elongation factor G-1, mitochondrial</fullName>
        <ecNumber evidence="8">2.7.7.7</ecNumber>
    </submittedName>
</protein>
<feature type="domain" description="Translation elongation factor EFG/EF2" evidence="7">
    <location>
        <begin position="285"/>
        <end position="399"/>
    </location>
</feature>
<dbReference type="SUPFAM" id="SSF54211">
    <property type="entry name" value="Ribosomal protein S5 domain 2-like"/>
    <property type="match status" value="1"/>
</dbReference>
<dbReference type="SUPFAM" id="SSF54980">
    <property type="entry name" value="EF-G C-terminal domain-like"/>
    <property type="match status" value="1"/>
</dbReference>
<evidence type="ECO:0000259" key="7">
    <source>
        <dbReference type="SMART" id="SM00889"/>
    </source>
</evidence>
<evidence type="ECO:0000256" key="2">
    <source>
        <dbReference type="ARBA" id="ARBA00022741"/>
    </source>
</evidence>
<comment type="caution">
    <text evidence="8">The sequence shown here is derived from an EMBL/GenBank/DDBJ whole genome shotgun (WGS) entry which is preliminary data.</text>
</comment>
<evidence type="ECO:0000256" key="3">
    <source>
        <dbReference type="ARBA" id="ARBA00022768"/>
    </source>
</evidence>
<dbReference type="Proteomes" id="UP000289340">
    <property type="component" value="Chromosome 1"/>
</dbReference>
<dbReference type="InterPro" id="IPR013103">
    <property type="entry name" value="RVT_2"/>
</dbReference>
<evidence type="ECO:0000313" key="8">
    <source>
        <dbReference type="EMBL" id="RZC28933.1"/>
    </source>
</evidence>
<dbReference type="AlphaFoldDB" id="A0A445M0C8"/>
<dbReference type="InterPro" id="IPR020568">
    <property type="entry name" value="Ribosomal_Su5_D2-typ_SF"/>
</dbReference>
<dbReference type="InterPro" id="IPR043502">
    <property type="entry name" value="DNA/RNA_pol_sf"/>
</dbReference>
<dbReference type="GO" id="GO:0003746">
    <property type="term" value="F:translation elongation factor activity"/>
    <property type="evidence" value="ECO:0007669"/>
    <property type="project" value="UniProtKB-KW"/>
</dbReference>
<dbReference type="GO" id="GO:0005525">
    <property type="term" value="F:GTP binding"/>
    <property type="evidence" value="ECO:0007669"/>
    <property type="project" value="UniProtKB-KW"/>
</dbReference>
<keyword evidence="8" id="KW-0808">Transferase</keyword>
<dbReference type="EC" id="2.7.7.7" evidence="8"/>
<evidence type="ECO:0000313" key="9">
    <source>
        <dbReference type="Proteomes" id="UP000289340"/>
    </source>
</evidence>
<dbReference type="SUPFAM" id="SSF56672">
    <property type="entry name" value="DNA/RNA polymerases"/>
    <property type="match status" value="1"/>
</dbReference>
<dbReference type="InterPro" id="IPR000640">
    <property type="entry name" value="EFG_V-like"/>
</dbReference>
<dbReference type="GO" id="GO:0005739">
    <property type="term" value="C:mitochondrion"/>
    <property type="evidence" value="ECO:0007669"/>
    <property type="project" value="UniProtKB-SubCell"/>
</dbReference>
<feature type="domain" description="Elongation factor EFG" evidence="6">
    <location>
        <begin position="401"/>
        <end position="488"/>
    </location>
</feature>
<dbReference type="Gene3D" id="3.30.70.240">
    <property type="match status" value="1"/>
</dbReference>
<organism evidence="8 9">
    <name type="scientific">Glycine soja</name>
    <name type="common">Wild soybean</name>
    <dbReference type="NCBI Taxonomy" id="3848"/>
    <lineage>
        <taxon>Eukaryota</taxon>
        <taxon>Viridiplantae</taxon>
        <taxon>Streptophyta</taxon>
        <taxon>Embryophyta</taxon>
        <taxon>Tracheophyta</taxon>
        <taxon>Spermatophyta</taxon>
        <taxon>Magnoliopsida</taxon>
        <taxon>eudicotyledons</taxon>
        <taxon>Gunneridae</taxon>
        <taxon>Pentapetalae</taxon>
        <taxon>rosids</taxon>
        <taxon>fabids</taxon>
        <taxon>Fabales</taxon>
        <taxon>Fabaceae</taxon>
        <taxon>Papilionoideae</taxon>
        <taxon>50 kb inversion clade</taxon>
        <taxon>NPAAA clade</taxon>
        <taxon>indigoferoid/millettioid clade</taxon>
        <taxon>Phaseoleae</taxon>
        <taxon>Glycine</taxon>
        <taxon>Glycine subgen. Soja</taxon>
    </lineage>
</organism>
<dbReference type="GO" id="GO:0003887">
    <property type="term" value="F:DNA-directed DNA polymerase activity"/>
    <property type="evidence" value="ECO:0007669"/>
    <property type="project" value="UniProtKB-EC"/>
</dbReference>
<dbReference type="PANTHER" id="PTHR43636">
    <property type="entry name" value="ELONGATION FACTOR G, MITOCHONDRIAL"/>
    <property type="match status" value="1"/>
</dbReference>
<proteinExistence type="predicted"/>
<dbReference type="InterPro" id="IPR035647">
    <property type="entry name" value="EFG_III/V"/>
</dbReference>
<dbReference type="SMART" id="SM00838">
    <property type="entry name" value="EFG_C"/>
    <property type="match status" value="1"/>
</dbReference>
<dbReference type="Pfam" id="PF03764">
    <property type="entry name" value="EFG_IV"/>
    <property type="match status" value="1"/>
</dbReference>
<keyword evidence="4" id="KW-0648">Protein biosynthesis</keyword>
<dbReference type="GO" id="GO:0003924">
    <property type="term" value="F:GTPase activity"/>
    <property type="evidence" value="ECO:0007669"/>
    <property type="project" value="TreeGrafter"/>
</dbReference>
<reference evidence="8 9" key="1">
    <citation type="submission" date="2018-09" db="EMBL/GenBank/DDBJ databases">
        <title>A high-quality reference genome of wild soybean provides a powerful tool to mine soybean genomes.</title>
        <authorList>
            <person name="Xie M."/>
            <person name="Chung C.Y.L."/>
            <person name="Li M.-W."/>
            <person name="Wong F.-L."/>
            <person name="Chan T.-F."/>
            <person name="Lam H.-M."/>
        </authorList>
    </citation>
    <scope>NUCLEOTIDE SEQUENCE [LARGE SCALE GENOMIC DNA]</scope>
    <source>
        <strain evidence="9">cv. W05</strain>
        <tissue evidence="8">Hypocotyl of etiolated seedlings</tissue>
    </source>
</reference>
<evidence type="ECO:0000259" key="6">
    <source>
        <dbReference type="SMART" id="SM00838"/>
    </source>
</evidence>
<keyword evidence="3 8" id="KW-0251">Elongation factor</keyword>
<evidence type="ECO:0000256" key="4">
    <source>
        <dbReference type="ARBA" id="ARBA00022917"/>
    </source>
</evidence>
<dbReference type="FunFam" id="3.30.70.240:FF:000001">
    <property type="entry name" value="Elongation factor G"/>
    <property type="match status" value="1"/>
</dbReference>
<dbReference type="InterPro" id="IPR035649">
    <property type="entry name" value="EFG_V"/>
</dbReference>
<comment type="subcellular location">
    <subcellularLocation>
        <location evidence="1">Mitochondrion</location>
    </subcellularLocation>
</comment>
<dbReference type="Pfam" id="PF00679">
    <property type="entry name" value="EFG_C"/>
    <property type="match status" value="1"/>
</dbReference>
<dbReference type="InterPro" id="IPR005517">
    <property type="entry name" value="Transl_elong_EFG/EF2_IV"/>
</dbReference>
<dbReference type="InterPro" id="IPR014721">
    <property type="entry name" value="Ribsml_uS5_D2-typ_fold_subgr"/>
</dbReference>
<dbReference type="PANTHER" id="PTHR43636:SF2">
    <property type="entry name" value="ELONGATION FACTOR G, MITOCHONDRIAL"/>
    <property type="match status" value="1"/>
</dbReference>
<keyword evidence="2" id="KW-0547">Nucleotide-binding</keyword>
<evidence type="ECO:0000256" key="1">
    <source>
        <dbReference type="ARBA" id="ARBA00004173"/>
    </source>
</evidence>
<dbReference type="SMART" id="SM00889">
    <property type="entry name" value="EFG_IV"/>
    <property type="match status" value="1"/>
</dbReference>
<evidence type="ECO:0000256" key="5">
    <source>
        <dbReference type="ARBA" id="ARBA00023134"/>
    </source>
</evidence>
<dbReference type="EMBL" id="QZWG01000001">
    <property type="protein sequence ID" value="RZC28933.1"/>
    <property type="molecule type" value="Genomic_DNA"/>
</dbReference>
<dbReference type="Gene3D" id="3.30.230.10">
    <property type="match status" value="1"/>
</dbReference>
<name>A0A445M0C8_GLYSO</name>